<reference evidence="3 4" key="1">
    <citation type="journal article" date="2019" name="Int. J. Syst. Evol. Microbiol.">
        <title>The Global Catalogue of Microorganisms (GCM) 10K type strain sequencing project: providing services to taxonomists for standard genome sequencing and annotation.</title>
        <authorList>
            <consortium name="The Broad Institute Genomics Platform"/>
            <consortium name="The Broad Institute Genome Sequencing Center for Infectious Disease"/>
            <person name="Wu L."/>
            <person name="Ma J."/>
        </authorList>
    </citation>
    <scope>NUCLEOTIDE SEQUENCE [LARGE SCALE GENOMIC DNA]</scope>
    <source>
        <strain evidence="3 4">LMG 29247</strain>
    </source>
</reference>
<dbReference type="SUPFAM" id="SSF53850">
    <property type="entry name" value="Periplasmic binding protein-like II"/>
    <property type="match status" value="1"/>
</dbReference>
<dbReference type="Pfam" id="PF12849">
    <property type="entry name" value="PBP_like_2"/>
    <property type="match status" value="1"/>
</dbReference>
<organism evidence="3 4">
    <name type="scientific">Natrinema soli</name>
    <dbReference type="NCBI Taxonomy" id="1930624"/>
    <lineage>
        <taxon>Archaea</taxon>
        <taxon>Methanobacteriati</taxon>
        <taxon>Methanobacteriota</taxon>
        <taxon>Stenosarchaea group</taxon>
        <taxon>Halobacteria</taxon>
        <taxon>Halobacteriales</taxon>
        <taxon>Natrialbaceae</taxon>
        <taxon>Natrinema</taxon>
    </lineage>
</organism>
<comment type="caution">
    <text evidence="3">The sequence shown here is derived from an EMBL/GenBank/DDBJ whole genome shotgun (WGS) entry which is preliminary data.</text>
</comment>
<protein>
    <submittedName>
        <fullName evidence="3">Substrate-binding domain-containing protein</fullName>
    </submittedName>
</protein>
<proteinExistence type="predicted"/>
<dbReference type="Gene3D" id="3.40.190.10">
    <property type="entry name" value="Periplasmic binding protein-like II"/>
    <property type="match status" value="2"/>
</dbReference>
<dbReference type="RefSeq" id="WP_273738835.1">
    <property type="nucleotide sequence ID" value="NZ_JAQIVI010000196.1"/>
</dbReference>
<dbReference type="InterPro" id="IPR006311">
    <property type="entry name" value="TAT_signal"/>
</dbReference>
<evidence type="ECO:0000313" key="4">
    <source>
        <dbReference type="Proteomes" id="UP001596383"/>
    </source>
</evidence>
<feature type="domain" description="PBP" evidence="2">
    <location>
        <begin position="113"/>
        <end position="315"/>
    </location>
</feature>
<dbReference type="Proteomes" id="UP001596383">
    <property type="component" value="Unassembled WGS sequence"/>
</dbReference>
<dbReference type="InterPro" id="IPR050811">
    <property type="entry name" value="Phosphate_ABC_transporter"/>
</dbReference>
<name>A0ABD5SMT8_9EURY</name>
<dbReference type="InterPro" id="IPR024370">
    <property type="entry name" value="PBP_domain"/>
</dbReference>
<dbReference type="AlphaFoldDB" id="A0ABD5SMT8"/>
<evidence type="ECO:0000256" key="1">
    <source>
        <dbReference type="ARBA" id="ARBA00022729"/>
    </source>
</evidence>
<gene>
    <name evidence="3" type="ORF">ACFQE6_12815</name>
</gene>
<keyword evidence="4" id="KW-1185">Reference proteome</keyword>
<accession>A0ABD5SMT8</accession>
<keyword evidence="1" id="KW-0732">Signal</keyword>
<dbReference type="PANTHER" id="PTHR30570">
    <property type="entry name" value="PERIPLASMIC PHOSPHATE BINDING COMPONENT OF PHOSPHATE ABC TRANSPORTER"/>
    <property type="match status" value="1"/>
</dbReference>
<sequence>MADNQFGRSADGVSRRKFIAATGAIGAVTAAGCLGSDDGSSGDSLSADGSSTVYPITSRAGSLWNSNPPAGDEDYWMPSNYDIDTDQNLAEYWGGLYGFESDDDGPPFETSIGLNHTGVGLEKLENEQVDIGDASAPVAAEFPDRSEDELSDFVDHVVGVDAQPIMVSSEVKDDGLESITLEEVKGIYQGEISDWNEIEDYGGGSKEIQVIGRAEGSGTDTSFRNNVLGDPSADMSVDARHGENQQVKSVLENSNNAIGYAGLAFISDGAPMVNLVIDGTEYTREKMADESYPLARDLHCYTWEDTSDKEAAFIRMILHDYGQENFVENADYLGLTDERQQTQLDNLPEPSN</sequence>
<dbReference type="EMBL" id="JBHSWV010000196">
    <property type="protein sequence ID" value="MFC6765839.1"/>
    <property type="molecule type" value="Genomic_DNA"/>
</dbReference>
<evidence type="ECO:0000313" key="3">
    <source>
        <dbReference type="EMBL" id="MFC6765839.1"/>
    </source>
</evidence>
<evidence type="ECO:0000259" key="2">
    <source>
        <dbReference type="Pfam" id="PF12849"/>
    </source>
</evidence>
<dbReference type="PANTHER" id="PTHR30570:SF1">
    <property type="entry name" value="PHOSPHATE-BINDING PROTEIN PSTS"/>
    <property type="match status" value="1"/>
</dbReference>
<dbReference type="PROSITE" id="PS51318">
    <property type="entry name" value="TAT"/>
    <property type="match status" value="1"/>
</dbReference>